<dbReference type="InterPro" id="IPR036909">
    <property type="entry name" value="Cyt_c-like_dom_sf"/>
</dbReference>
<feature type="domain" description="Cytochrome c" evidence="6">
    <location>
        <begin position="39"/>
        <end position="83"/>
    </location>
</feature>
<protein>
    <submittedName>
        <fullName evidence="7">Cytochrome c</fullName>
    </submittedName>
</protein>
<keyword evidence="5" id="KW-0732">Signal</keyword>
<evidence type="ECO:0000313" key="7">
    <source>
        <dbReference type="EMBL" id="MEW9623409.1"/>
    </source>
</evidence>
<dbReference type="SUPFAM" id="SSF46626">
    <property type="entry name" value="Cytochrome c"/>
    <property type="match status" value="1"/>
</dbReference>
<sequence length="83" mass="8391">MNTISRTLLGVLVACVGTVAGGTSNAADQAGPMLDAGQLAQASGQQIFEHICQACHMPDARGASGAGRFPALAGDARLPRRIT</sequence>
<organism evidence="7 8">
    <name type="scientific">Rhodanobacter geophilus</name>
    <dbReference type="NCBI Taxonomy" id="3162488"/>
    <lineage>
        <taxon>Bacteria</taxon>
        <taxon>Pseudomonadati</taxon>
        <taxon>Pseudomonadota</taxon>
        <taxon>Gammaproteobacteria</taxon>
        <taxon>Lysobacterales</taxon>
        <taxon>Rhodanobacteraceae</taxon>
        <taxon>Rhodanobacter</taxon>
    </lineage>
</organism>
<feature type="signal peptide" evidence="5">
    <location>
        <begin position="1"/>
        <end position="26"/>
    </location>
</feature>
<proteinExistence type="predicted"/>
<evidence type="ECO:0000256" key="4">
    <source>
        <dbReference type="PROSITE-ProRule" id="PRU00433"/>
    </source>
</evidence>
<dbReference type="PROSITE" id="PS51007">
    <property type="entry name" value="CYTC"/>
    <property type="match status" value="1"/>
</dbReference>
<dbReference type="Pfam" id="PF00034">
    <property type="entry name" value="Cytochrom_C"/>
    <property type="match status" value="1"/>
</dbReference>
<evidence type="ECO:0000256" key="1">
    <source>
        <dbReference type="ARBA" id="ARBA00022617"/>
    </source>
</evidence>
<reference evidence="7 8" key="1">
    <citation type="submission" date="2024-06" db="EMBL/GenBank/DDBJ databases">
        <authorList>
            <person name="Woo H."/>
        </authorList>
    </citation>
    <scope>NUCLEOTIDE SEQUENCE [LARGE SCALE GENOMIC DNA]</scope>
    <source>
        <strain evidence="7 8">S2-g</strain>
    </source>
</reference>
<dbReference type="RefSeq" id="WP_367843720.1">
    <property type="nucleotide sequence ID" value="NZ_JBFOHL010000003.1"/>
</dbReference>
<dbReference type="Gene3D" id="1.10.760.10">
    <property type="entry name" value="Cytochrome c-like domain"/>
    <property type="match status" value="1"/>
</dbReference>
<keyword evidence="2 4" id="KW-0479">Metal-binding</keyword>
<accession>A0ABV3QLS7</accession>
<dbReference type="EMBL" id="JBFOHL010000003">
    <property type="protein sequence ID" value="MEW9623409.1"/>
    <property type="molecule type" value="Genomic_DNA"/>
</dbReference>
<gene>
    <name evidence="7" type="ORF">ABQJ56_04120</name>
</gene>
<evidence type="ECO:0000313" key="8">
    <source>
        <dbReference type="Proteomes" id="UP001556170"/>
    </source>
</evidence>
<evidence type="ECO:0000256" key="3">
    <source>
        <dbReference type="ARBA" id="ARBA00023004"/>
    </source>
</evidence>
<keyword evidence="8" id="KW-1185">Reference proteome</keyword>
<evidence type="ECO:0000256" key="5">
    <source>
        <dbReference type="SAM" id="SignalP"/>
    </source>
</evidence>
<dbReference type="InterPro" id="IPR009056">
    <property type="entry name" value="Cyt_c-like_dom"/>
</dbReference>
<evidence type="ECO:0000256" key="2">
    <source>
        <dbReference type="ARBA" id="ARBA00022723"/>
    </source>
</evidence>
<feature type="chain" id="PRO_5045847285" evidence="5">
    <location>
        <begin position="27"/>
        <end position="83"/>
    </location>
</feature>
<keyword evidence="3 4" id="KW-0408">Iron</keyword>
<keyword evidence="1 4" id="KW-0349">Heme</keyword>
<evidence type="ECO:0000259" key="6">
    <source>
        <dbReference type="PROSITE" id="PS51007"/>
    </source>
</evidence>
<name>A0ABV3QLS7_9GAMM</name>
<comment type="caution">
    <text evidence="7">The sequence shown here is derived from an EMBL/GenBank/DDBJ whole genome shotgun (WGS) entry which is preliminary data.</text>
</comment>
<dbReference type="Proteomes" id="UP001556170">
    <property type="component" value="Unassembled WGS sequence"/>
</dbReference>